<keyword evidence="2 3" id="KW-0040">ANK repeat</keyword>
<dbReference type="Proteomes" id="UP000305202">
    <property type="component" value="Unassembled WGS sequence"/>
</dbReference>
<dbReference type="PROSITE" id="PS50297">
    <property type="entry name" value="ANK_REP_REGION"/>
    <property type="match status" value="1"/>
</dbReference>
<dbReference type="EMBL" id="SZPQ01000001">
    <property type="protein sequence ID" value="TKI08786.1"/>
    <property type="molecule type" value="Genomic_DNA"/>
</dbReference>
<dbReference type="InterPro" id="IPR036770">
    <property type="entry name" value="Ankyrin_rpt-contain_sf"/>
</dbReference>
<feature type="repeat" description="ANK" evidence="3">
    <location>
        <begin position="256"/>
        <end position="288"/>
    </location>
</feature>
<dbReference type="SUPFAM" id="SSF48403">
    <property type="entry name" value="Ankyrin repeat"/>
    <property type="match status" value="1"/>
</dbReference>
<evidence type="ECO:0000256" key="1">
    <source>
        <dbReference type="ARBA" id="ARBA00022737"/>
    </source>
</evidence>
<dbReference type="RefSeq" id="WP_136988147.1">
    <property type="nucleotide sequence ID" value="NZ_SZPQ01000001.1"/>
</dbReference>
<feature type="repeat" description="ANK" evidence="3">
    <location>
        <begin position="190"/>
        <end position="222"/>
    </location>
</feature>
<dbReference type="PANTHER" id="PTHR24198">
    <property type="entry name" value="ANKYRIN REPEAT AND PROTEIN KINASE DOMAIN-CONTAINING PROTEIN"/>
    <property type="match status" value="1"/>
</dbReference>
<dbReference type="InterPro" id="IPR002110">
    <property type="entry name" value="Ankyrin_rpt"/>
</dbReference>
<dbReference type="Gene3D" id="1.25.40.20">
    <property type="entry name" value="Ankyrin repeat-containing domain"/>
    <property type="match status" value="1"/>
</dbReference>
<keyword evidence="5" id="KW-1185">Reference proteome</keyword>
<proteinExistence type="predicted"/>
<reference evidence="4 5" key="1">
    <citation type="submission" date="2019-04" db="EMBL/GenBank/DDBJ databases">
        <authorList>
            <person name="Li M."/>
            <person name="Gao C."/>
        </authorList>
    </citation>
    <scope>NUCLEOTIDE SEQUENCE [LARGE SCALE GENOMIC DNA]</scope>
    <source>
        <strain evidence="4 5">BGMRC 2031</strain>
    </source>
</reference>
<name>A0ABY2SSV1_9HYPH</name>
<dbReference type="Pfam" id="PF12796">
    <property type="entry name" value="Ank_2"/>
    <property type="match status" value="1"/>
</dbReference>
<dbReference type="Pfam" id="PF00023">
    <property type="entry name" value="Ank"/>
    <property type="match status" value="1"/>
</dbReference>
<accession>A0ABY2SSV1</accession>
<dbReference type="PROSITE" id="PS50088">
    <property type="entry name" value="ANK_REPEAT"/>
    <property type="match status" value="2"/>
</dbReference>
<dbReference type="SMART" id="SM00248">
    <property type="entry name" value="ANK"/>
    <property type="match status" value="8"/>
</dbReference>
<keyword evidence="1" id="KW-0677">Repeat</keyword>
<evidence type="ECO:0008006" key="6">
    <source>
        <dbReference type="Google" id="ProtNLM"/>
    </source>
</evidence>
<comment type="caution">
    <text evidence="4">The sequence shown here is derived from an EMBL/GenBank/DDBJ whole genome shotgun (WGS) entry which is preliminary data.</text>
</comment>
<gene>
    <name evidence="4" type="ORF">FCN80_01675</name>
</gene>
<organism evidence="4 5">
    <name type="scientific">Martelella alba</name>
    <dbReference type="NCBI Taxonomy" id="2590451"/>
    <lineage>
        <taxon>Bacteria</taxon>
        <taxon>Pseudomonadati</taxon>
        <taxon>Pseudomonadota</taxon>
        <taxon>Alphaproteobacteria</taxon>
        <taxon>Hyphomicrobiales</taxon>
        <taxon>Aurantimonadaceae</taxon>
        <taxon>Martelella</taxon>
    </lineage>
</organism>
<evidence type="ECO:0000256" key="2">
    <source>
        <dbReference type="ARBA" id="ARBA00023043"/>
    </source>
</evidence>
<dbReference type="PANTHER" id="PTHR24198:SF165">
    <property type="entry name" value="ANKYRIN REPEAT-CONTAINING PROTEIN-RELATED"/>
    <property type="match status" value="1"/>
</dbReference>
<evidence type="ECO:0000256" key="3">
    <source>
        <dbReference type="PROSITE-ProRule" id="PRU00023"/>
    </source>
</evidence>
<evidence type="ECO:0000313" key="5">
    <source>
        <dbReference type="Proteomes" id="UP000305202"/>
    </source>
</evidence>
<sequence length="422" mass="47416">MHTSLSPYAMANMSHPHGFFALPPGVSALPVINIGQSGEWPGNLSRRWTENGRYLPGPGAGADLAYAGYRQLYDPVAIRKRLARAASLEAQDEYFTFLNLYNLYDDGPVKPDEINKKDYAGNTYLMRLAGRHRPGNRAAMRKALRKYGADPNIRNRNDFTALHYAISDHSYLKATLLLKYQADASAAGRWGLTPLHMSALAGKTKLLYRLAEAGANLNAQYRDGDSALHMLIRFVNASAAVEFFKFGPDLEIVNDLGLTPLLQAIMFRRVEWAHNLIINNADVNARDSNGSSALMLAVSIDDLPLINSILKRRPKLATQDINNNTAVDLAWLNKQNEVLRQLLRYGFSLDNPNAPEGRSLLYKAMAEKRNELALILMRYDPEYKLIKILPQELFNLAMEYGNIKLLKILVRLNFSNPIDWEV</sequence>
<evidence type="ECO:0000313" key="4">
    <source>
        <dbReference type="EMBL" id="TKI08786.1"/>
    </source>
</evidence>
<protein>
    <recommendedName>
        <fullName evidence="6">Ankyrin repeat protein</fullName>
    </recommendedName>
</protein>